<feature type="compositionally biased region" description="Basic residues" evidence="1">
    <location>
        <begin position="26"/>
        <end position="37"/>
    </location>
</feature>
<protein>
    <submittedName>
        <fullName evidence="2">Uncharacterized protein</fullName>
    </submittedName>
</protein>
<feature type="compositionally biased region" description="Basic and acidic residues" evidence="1">
    <location>
        <begin position="797"/>
        <end position="812"/>
    </location>
</feature>
<evidence type="ECO:0000256" key="1">
    <source>
        <dbReference type="SAM" id="MobiDB-lite"/>
    </source>
</evidence>
<gene>
    <name evidence="2" type="ORF">LY90DRAFT_702030</name>
</gene>
<dbReference type="EMBL" id="MCOG01000078">
    <property type="protein sequence ID" value="ORY55375.1"/>
    <property type="molecule type" value="Genomic_DNA"/>
</dbReference>
<organism evidence="2 3">
    <name type="scientific">Neocallimastix californiae</name>
    <dbReference type="NCBI Taxonomy" id="1754190"/>
    <lineage>
        <taxon>Eukaryota</taxon>
        <taxon>Fungi</taxon>
        <taxon>Fungi incertae sedis</taxon>
        <taxon>Chytridiomycota</taxon>
        <taxon>Chytridiomycota incertae sedis</taxon>
        <taxon>Neocallimastigomycetes</taxon>
        <taxon>Neocallimastigales</taxon>
        <taxon>Neocallimastigaceae</taxon>
        <taxon>Neocallimastix</taxon>
    </lineage>
</organism>
<evidence type="ECO:0000313" key="2">
    <source>
        <dbReference type="EMBL" id="ORY55375.1"/>
    </source>
</evidence>
<dbReference type="STRING" id="1754190.A0A1Y2D9L7"/>
<feature type="region of interest" description="Disordered" evidence="1">
    <location>
        <begin position="789"/>
        <end position="828"/>
    </location>
</feature>
<sequence length="902" mass="103374">MVVSKNSNSQRIVESLLENQQLNNKNRVKNEKRKLKNGNHEQNKNKNNPKNNLTVQTQTKGYLYNEFVTATPDYLSAQTYQLQQQGPQNQNQVMNYEIINNSSPIQTDYYSIYNQLASNTLLSNVLSYNPIQINPYYSLINNVSTTSPVYSAYSDIEHSTYPMYSPNYYSYPLSAPFSYENYITPYNLGMFESPVKTKKSSKKKHTKKQALKDYLNHEQQVIDQLHKNIKENKMNKISGKKKIIKDKKELNKKNRKIASKKNLMVNTNSKYEIKPIFNREQIINNYNVRKDESNNESKAIFNTINVFPKYTKPEKKSSSQKEPSQQNVKPGISRNAPSGSVNEKSPTKSTNIESLLNNELTLSFLNNVYNGFNWKSNVTNSKTNKNINFLTKGNTNKSNEVTSWRDSQTPGKKYSIATLLSMANCPVENGNIATNRRVNRKELYEYWSKMSKKTMLENSKNESEKSISSSELYIHRMVQNKAISKNNGKFKQLNKKLSKKSNGVFNEKESYDLISEPSNHPLAKLNYLNITNNINSNNKNHHPIAAQFNEYYNHQQNMKVPKTNHVNPMIGRQARDTVEDHTQSFLNSNEDPYKLYEYLLKLNLESSKKTTSSSKNFASADMLKPNYTSSTSNQQPNEKQFESIATFTSPTSYSIPAAVSNEVNPQYSFNYTNPSPFNNKFPLYYSQTMNYFNTENESESLSQNNDNNKKKKGKKGQSKNSKGQTEMNDNTFIQQFWNNVNNQNSILTVLPQSYSNTSLLSLASTASSSISEMDFSNVRTHYDFIMPKALPKKSKKSKEGKELKSNNQKEKSTLSQVQDINESDSTSEPDYSLISLMYNSNKNINQSSINEKLSNNKLKSVNKNNQENTSNSSLVGYMFDSNDNINNTKEQSNTSLVGYMFD</sequence>
<keyword evidence="3" id="KW-1185">Reference proteome</keyword>
<accession>A0A1Y2D9L7</accession>
<dbReference type="AlphaFoldDB" id="A0A1Y2D9L7"/>
<dbReference type="Proteomes" id="UP000193920">
    <property type="component" value="Unassembled WGS sequence"/>
</dbReference>
<comment type="caution">
    <text evidence="2">The sequence shown here is derived from an EMBL/GenBank/DDBJ whole genome shotgun (WGS) entry which is preliminary data.</text>
</comment>
<feature type="compositionally biased region" description="Polar residues" evidence="1">
    <location>
        <begin position="335"/>
        <end position="349"/>
    </location>
</feature>
<dbReference type="OrthoDB" id="2152761at2759"/>
<proteinExistence type="predicted"/>
<reference evidence="2 3" key="1">
    <citation type="submission" date="2016-08" db="EMBL/GenBank/DDBJ databases">
        <title>A Parts List for Fungal Cellulosomes Revealed by Comparative Genomics.</title>
        <authorList>
            <consortium name="DOE Joint Genome Institute"/>
            <person name="Haitjema C.H."/>
            <person name="Gilmore S.P."/>
            <person name="Henske J.K."/>
            <person name="Solomon K.V."/>
            <person name="De Groot R."/>
            <person name="Kuo A."/>
            <person name="Mondo S.J."/>
            <person name="Salamov A.A."/>
            <person name="Labutti K."/>
            <person name="Zhao Z."/>
            <person name="Chiniquy J."/>
            <person name="Barry K."/>
            <person name="Brewer H.M."/>
            <person name="Purvine S.O."/>
            <person name="Wright A.T."/>
            <person name="Boxma B."/>
            <person name="Van Alen T."/>
            <person name="Hackstein J.H."/>
            <person name="Baker S.E."/>
            <person name="Grigoriev I.V."/>
            <person name="O'Malley M.A."/>
        </authorList>
    </citation>
    <scope>NUCLEOTIDE SEQUENCE [LARGE SCALE GENOMIC DNA]</scope>
    <source>
        <strain evidence="2 3">G1</strain>
    </source>
</reference>
<feature type="region of interest" description="Disordered" evidence="1">
    <location>
        <begin position="311"/>
        <end position="349"/>
    </location>
</feature>
<feature type="region of interest" description="Disordered" evidence="1">
    <location>
        <begin position="696"/>
        <end position="727"/>
    </location>
</feature>
<feature type="region of interest" description="Disordered" evidence="1">
    <location>
        <begin position="21"/>
        <end position="53"/>
    </location>
</feature>
<evidence type="ECO:0000313" key="3">
    <source>
        <dbReference type="Proteomes" id="UP000193920"/>
    </source>
</evidence>
<name>A0A1Y2D9L7_9FUNG</name>